<dbReference type="KEGG" id="kdj:28967961"/>
<feature type="region of interest" description="Disordered" evidence="1">
    <location>
        <begin position="27"/>
        <end position="50"/>
    </location>
</feature>
<evidence type="ECO:0000313" key="3">
    <source>
        <dbReference type="EMBL" id="WWC62165.1"/>
    </source>
</evidence>
<evidence type="ECO:0000313" key="4">
    <source>
        <dbReference type="Proteomes" id="UP000078595"/>
    </source>
</evidence>
<dbReference type="VEuPathDB" id="FungiDB:I303_04262"/>
<gene>
    <name evidence="2" type="ORF">I303_04262</name>
    <name evidence="3" type="ORF">I303_104757</name>
</gene>
<protein>
    <submittedName>
        <fullName evidence="2">Uncharacterized protein</fullName>
    </submittedName>
</protein>
<sequence length="143" mass="15461">MSPATSRSVFLTRLKPSSTHILLRSRNVNGRSIRSHATQPNGRGSGNQNMSEMFNRRTMVSAWNALSPNQKMIFGGLVAIGAYFEYTLLDKYLLQPVKSRKEDEKRLKMEQELGIGSDGGSDGVGADGVGVGVMTGDGGRALN</sequence>
<evidence type="ECO:0000256" key="1">
    <source>
        <dbReference type="SAM" id="MobiDB-lite"/>
    </source>
</evidence>
<keyword evidence="4" id="KW-1185">Reference proteome</keyword>
<name>A0A1A6A4F1_9TREE</name>
<evidence type="ECO:0000313" key="2">
    <source>
        <dbReference type="EMBL" id="OBR84937.1"/>
    </source>
</evidence>
<reference evidence="3" key="2">
    <citation type="submission" date="2013-07" db="EMBL/GenBank/DDBJ databases">
        <authorList>
            <consortium name="The Broad Institute Genome Sequencing Platform"/>
            <person name="Cuomo C."/>
            <person name="Litvintseva A."/>
            <person name="Chen Y."/>
            <person name="Heitman J."/>
            <person name="Sun S."/>
            <person name="Springer D."/>
            <person name="Dromer F."/>
            <person name="Young S.K."/>
            <person name="Zeng Q."/>
            <person name="Gargeya S."/>
            <person name="Fitzgerald M."/>
            <person name="Abouelleil A."/>
            <person name="Alvarado L."/>
            <person name="Berlin A.M."/>
            <person name="Chapman S.B."/>
            <person name="Dewar J."/>
            <person name="Goldberg J."/>
            <person name="Griggs A."/>
            <person name="Gujja S."/>
            <person name="Hansen M."/>
            <person name="Howarth C."/>
            <person name="Imamovic A."/>
            <person name="Larimer J."/>
            <person name="McCowan C."/>
            <person name="Murphy C."/>
            <person name="Pearson M."/>
            <person name="Priest M."/>
            <person name="Roberts A."/>
            <person name="Saif S."/>
            <person name="Shea T."/>
            <person name="Sykes S."/>
            <person name="Wortman J."/>
            <person name="Nusbaum C."/>
            <person name="Birren B."/>
        </authorList>
    </citation>
    <scope>NUCLEOTIDE SEQUENCE</scope>
    <source>
        <strain evidence="3">CBS 10117</strain>
    </source>
</reference>
<dbReference type="OrthoDB" id="2574642at2759"/>
<dbReference type="GeneID" id="28967961"/>
<proteinExistence type="predicted"/>
<dbReference type="EMBL" id="CP144534">
    <property type="protein sequence ID" value="WWC62165.1"/>
    <property type="molecule type" value="Genomic_DNA"/>
</dbReference>
<dbReference type="RefSeq" id="XP_018262779.1">
    <property type="nucleotide sequence ID" value="XM_018407568.1"/>
</dbReference>
<reference evidence="3" key="3">
    <citation type="submission" date="2024-02" db="EMBL/GenBank/DDBJ databases">
        <title>Comparative genomics of Cryptococcus and Kwoniella reveals pathogenesis evolution and contrasting modes of karyotype evolution via chromosome fusion or intercentromeric recombination.</title>
        <authorList>
            <person name="Coelho M.A."/>
            <person name="David-Palma M."/>
            <person name="Shea T."/>
            <person name="Bowers K."/>
            <person name="McGinley-Smith S."/>
            <person name="Mohammad A.W."/>
            <person name="Gnirke A."/>
            <person name="Yurkov A.M."/>
            <person name="Nowrousian M."/>
            <person name="Sun S."/>
            <person name="Cuomo C.A."/>
            <person name="Heitman J."/>
        </authorList>
    </citation>
    <scope>NUCLEOTIDE SEQUENCE</scope>
    <source>
        <strain evidence="3">CBS 10117</strain>
    </source>
</reference>
<feature type="compositionally biased region" description="Gly residues" evidence="1">
    <location>
        <begin position="116"/>
        <end position="143"/>
    </location>
</feature>
<dbReference type="Proteomes" id="UP000078595">
    <property type="component" value="Chromosome 5"/>
</dbReference>
<organism evidence="2">
    <name type="scientific">Kwoniella dejecticola CBS 10117</name>
    <dbReference type="NCBI Taxonomy" id="1296121"/>
    <lineage>
        <taxon>Eukaryota</taxon>
        <taxon>Fungi</taxon>
        <taxon>Dikarya</taxon>
        <taxon>Basidiomycota</taxon>
        <taxon>Agaricomycotina</taxon>
        <taxon>Tremellomycetes</taxon>
        <taxon>Tremellales</taxon>
        <taxon>Cryptococcaceae</taxon>
        <taxon>Kwoniella</taxon>
    </lineage>
</organism>
<dbReference type="AlphaFoldDB" id="A0A1A6A4F1"/>
<reference evidence="2" key="1">
    <citation type="submission" date="2013-07" db="EMBL/GenBank/DDBJ databases">
        <title>The Genome Sequence of Cryptococcus dejecticola CBS10117.</title>
        <authorList>
            <consortium name="The Broad Institute Genome Sequencing Platform"/>
            <person name="Cuomo C."/>
            <person name="Litvintseva A."/>
            <person name="Chen Y."/>
            <person name="Heitman J."/>
            <person name="Sun S."/>
            <person name="Springer D."/>
            <person name="Dromer F."/>
            <person name="Young S.K."/>
            <person name="Zeng Q."/>
            <person name="Gargeya S."/>
            <person name="Fitzgerald M."/>
            <person name="Abouelleil A."/>
            <person name="Alvarado L."/>
            <person name="Berlin A.M."/>
            <person name="Chapman S.B."/>
            <person name="Dewar J."/>
            <person name="Goldberg J."/>
            <person name="Griggs A."/>
            <person name="Gujja S."/>
            <person name="Hansen M."/>
            <person name="Howarth C."/>
            <person name="Imamovic A."/>
            <person name="Larimer J."/>
            <person name="McCowan C."/>
            <person name="Murphy C."/>
            <person name="Pearson M."/>
            <person name="Priest M."/>
            <person name="Roberts A."/>
            <person name="Saif S."/>
            <person name="Shea T."/>
            <person name="Sykes S."/>
            <person name="Wortman J."/>
            <person name="Nusbaum C."/>
            <person name="Birren B."/>
        </authorList>
    </citation>
    <scope>NUCLEOTIDE SEQUENCE [LARGE SCALE GENOMIC DNA]</scope>
    <source>
        <strain evidence="2">CBS 10117</strain>
    </source>
</reference>
<feature type="region of interest" description="Disordered" evidence="1">
    <location>
        <begin position="111"/>
        <end position="143"/>
    </location>
</feature>
<dbReference type="EMBL" id="KI894031">
    <property type="protein sequence ID" value="OBR84937.1"/>
    <property type="molecule type" value="Genomic_DNA"/>
</dbReference>
<accession>A0A1A6A4F1</accession>